<dbReference type="RefSeq" id="WP_256616645.1">
    <property type="nucleotide sequence ID" value="NZ_JANIBK010000136.1"/>
</dbReference>
<dbReference type="InterPro" id="IPR037873">
    <property type="entry name" value="BamE-like"/>
</dbReference>
<gene>
    <name evidence="4" type="ORF">NP596_17320</name>
</gene>
<protein>
    <submittedName>
        <fullName evidence="4">Outer membrane protein assembly factor BamE</fullName>
    </submittedName>
</protein>
<dbReference type="Proteomes" id="UP001524586">
    <property type="component" value="Unassembled WGS sequence"/>
</dbReference>
<keyword evidence="5" id="KW-1185">Reference proteome</keyword>
<proteinExistence type="predicted"/>
<accession>A0ABT1U8Q0</accession>
<feature type="compositionally biased region" description="Low complexity" evidence="2">
    <location>
        <begin position="22"/>
        <end position="38"/>
    </location>
</feature>
<name>A0ABT1U8Q0_9GAMM</name>
<evidence type="ECO:0000313" key="5">
    <source>
        <dbReference type="Proteomes" id="UP001524586"/>
    </source>
</evidence>
<evidence type="ECO:0000313" key="4">
    <source>
        <dbReference type="EMBL" id="MCQ8130222.1"/>
    </source>
</evidence>
<dbReference type="PROSITE" id="PS51257">
    <property type="entry name" value="PROKAR_LIPOPROTEIN"/>
    <property type="match status" value="1"/>
</dbReference>
<feature type="chain" id="PRO_5047332705" evidence="3">
    <location>
        <begin position="27"/>
        <end position="139"/>
    </location>
</feature>
<dbReference type="EMBL" id="JANIBK010000136">
    <property type="protein sequence ID" value="MCQ8130222.1"/>
    <property type="molecule type" value="Genomic_DNA"/>
</dbReference>
<dbReference type="Gene3D" id="3.30.1450.10">
    <property type="match status" value="1"/>
</dbReference>
<evidence type="ECO:0000256" key="1">
    <source>
        <dbReference type="ARBA" id="ARBA00022729"/>
    </source>
</evidence>
<feature type="compositionally biased region" description="Polar residues" evidence="2">
    <location>
        <begin position="39"/>
        <end position="49"/>
    </location>
</feature>
<feature type="region of interest" description="Disordered" evidence="2">
    <location>
        <begin position="22"/>
        <end position="52"/>
    </location>
</feature>
<evidence type="ECO:0000256" key="2">
    <source>
        <dbReference type="SAM" id="MobiDB-lite"/>
    </source>
</evidence>
<sequence length="139" mass="14647">MKQLKLLGISTTLVLAAGCASSPKPATQTAAPTSTQVSKSSQSAESTIEGNIPAGSPFAKIQIGMTQGQVHEILGQPTDTKAYQTGKAWIPFYFGPDTMRTDEFYKGVGSVTYTGAGIGGVHWKVFRAVYNPAEDGFAK</sequence>
<reference evidence="4 5" key="1">
    <citation type="submission" date="2022-07" db="EMBL/GenBank/DDBJ databases">
        <title>Methylomonas rivi sp. nov., Methylomonas rosea sp. nov., Methylomonas aureus sp. nov. and Methylomonas subterranea sp. nov., four novel methanotrophs isolated from a freshwater creek and the deep terrestrial subsurface.</title>
        <authorList>
            <person name="Abin C."/>
            <person name="Sankaranarayanan K."/>
            <person name="Garner C."/>
            <person name="Sindelar R."/>
            <person name="Kotary K."/>
            <person name="Garner R."/>
            <person name="Barclay S."/>
            <person name="Lawson P."/>
            <person name="Krumholz L."/>
        </authorList>
    </citation>
    <scope>NUCLEOTIDE SEQUENCE [LARGE SCALE GENOMIC DNA]</scope>
    <source>
        <strain evidence="4 5">WSC-6</strain>
    </source>
</reference>
<comment type="caution">
    <text evidence="4">The sequence shown here is derived from an EMBL/GenBank/DDBJ whole genome shotgun (WGS) entry which is preliminary data.</text>
</comment>
<evidence type="ECO:0000256" key="3">
    <source>
        <dbReference type="SAM" id="SignalP"/>
    </source>
</evidence>
<organism evidence="4 5">
    <name type="scientific">Methylomonas rivi</name>
    <dbReference type="NCBI Taxonomy" id="2952226"/>
    <lineage>
        <taxon>Bacteria</taxon>
        <taxon>Pseudomonadati</taxon>
        <taxon>Pseudomonadota</taxon>
        <taxon>Gammaproteobacteria</taxon>
        <taxon>Methylococcales</taxon>
        <taxon>Methylococcaceae</taxon>
        <taxon>Methylomonas</taxon>
    </lineage>
</organism>
<feature type="signal peptide" evidence="3">
    <location>
        <begin position="1"/>
        <end position="26"/>
    </location>
</feature>
<keyword evidence="1 3" id="KW-0732">Signal</keyword>